<organism evidence="5 6">
    <name type="scientific">Pararobbsia alpina</name>
    <dbReference type="NCBI Taxonomy" id="621374"/>
    <lineage>
        <taxon>Bacteria</taxon>
        <taxon>Pseudomonadati</taxon>
        <taxon>Pseudomonadota</taxon>
        <taxon>Betaproteobacteria</taxon>
        <taxon>Burkholderiales</taxon>
        <taxon>Burkholderiaceae</taxon>
        <taxon>Pararobbsia</taxon>
    </lineage>
</organism>
<accession>A0A6S7BHD6</accession>
<dbReference type="InterPro" id="IPR052511">
    <property type="entry name" value="ATP-dep_Helicase"/>
</dbReference>
<dbReference type="GO" id="GO:0003724">
    <property type="term" value="F:RNA helicase activity"/>
    <property type="evidence" value="ECO:0007669"/>
    <property type="project" value="UniProtKB-EC"/>
</dbReference>
<dbReference type="SUPFAM" id="SSF52540">
    <property type="entry name" value="P-loop containing nucleoside triphosphate hydrolases"/>
    <property type="match status" value="1"/>
</dbReference>
<dbReference type="Proteomes" id="UP000494115">
    <property type="component" value="Unassembled WGS sequence"/>
</dbReference>
<dbReference type="Gene3D" id="3.40.50.300">
    <property type="entry name" value="P-loop containing nucleotide triphosphate hydrolases"/>
    <property type="match status" value="2"/>
</dbReference>
<evidence type="ECO:0000313" key="5">
    <source>
        <dbReference type="EMBL" id="CAB3791200.1"/>
    </source>
</evidence>
<dbReference type="Pfam" id="PF00270">
    <property type="entry name" value="DEAD"/>
    <property type="match status" value="1"/>
</dbReference>
<dbReference type="RefSeq" id="WP_175105660.1">
    <property type="nucleotide sequence ID" value="NZ_CADIKM010000013.1"/>
</dbReference>
<feature type="domain" description="Helicase C-terminal" evidence="4">
    <location>
        <begin position="268"/>
        <end position="421"/>
    </location>
</feature>
<feature type="domain" description="Helicase ATP-binding" evidence="3">
    <location>
        <begin position="41"/>
        <end position="220"/>
    </location>
</feature>
<protein>
    <submittedName>
        <fullName evidence="5">ATP-dependent RNA helicase RhlE</fullName>
        <ecNumber evidence="5">3.6.4.13</ecNumber>
    </submittedName>
</protein>
<dbReference type="SMART" id="SM00487">
    <property type="entry name" value="DEXDc"/>
    <property type="match status" value="1"/>
</dbReference>
<keyword evidence="5" id="KW-0378">Hydrolase</keyword>
<dbReference type="GO" id="GO:0016887">
    <property type="term" value="F:ATP hydrolysis activity"/>
    <property type="evidence" value="ECO:0007669"/>
    <property type="project" value="TreeGrafter"/>
</dbReference>
<evidence type="ECO:0000313" key="6">
    <source>
        <dbReference type="Proteomes" id="UP000494115"/>
    </source>
</evidence>
<dbReference type="InterPro" id="IPR001650">
    <property type="entry name" value="Helicase_C-like"/>
</dbReference>
<evidence type="ECO:0000259" key="3">
    <source>
        <dbReference type="PROSITE" id="PS51192"/>
    </source>
</evidence>
<evidence type="ECO:0000259" key="4">
    <source>
        <dbReference type="PROSITE" id="PS51194"/>
    </source>
</evidence>
<keyword evidence="5" id="KW-0347">Helicase</keyword>
<dbReference type="PROSITE" id="PS51194">
    <property type="entry name" value="HELICASE_CTER"/>
    <property type="match status" value="1"/>
</dbReference>
<name>A0A6S7BHD6_9BURK</name>
<dbReference type="AlphaFoldDB" id="A0A6S7BHD6"/>
<dbReference type="InterPro" id="IPR011545">
    <property type="entry name" value="DEAD/DEAH_box_helicase_dom"/>
</dbReference>
<dbReference type="InterPro" id="IPR014001">
    <property type="entry name" value="Helicase_ATP-bd"/>
</dbReference>
<dbReference type="PANTHER" id="PTHR47962">
    <property type="entry name" value="ATP-DEPENDENT HELICASE LHR-RELATED-RELATED"/>
    <property type="match status" value="1"/>
</dbReference>
<dbReference type="InterPro" id="IPR027417">
    <property type="entry name" value="P-loop_NTPase"/>
</dbReference>
<keyword evidence="1" id="KW-0547">Nucleotide-binding</keyword>
<reference evidence="5 6" key="1">
    <citation type="submission" date="2020-04" db="EMBL/GenBank/DDBJ databases">
        <authorList>
            <person name="De Canck E."/>
        </authorList>
    </citation>
    <scope>NUCLEOTIDE SEQUENCE [LARGE SCALE GENOMIC DNA]</scope>
    <source>
        <strain evidence="5 6">LMG 28138</strain>
    </source>
</reference>
<proteinExistence type="predicted"/>
<keyword evidence="6" id="KW-1185">Reference proteome</keyword>
<dbReference type="EC" id="3.6.4.13" evidence="5"/>
<dbReference type="GO" id="GO:0003677">
    <property type="term" value="F:DNA binding"/>
    <property type="evidence" value="ECO:0007669"/>
    <property type="project" value="TreeGrafter"/>
</dbReference>
<dbReference type="SMART" id="SM00490">
    <property type="entry name" value="HELICc"/>
    <property type="match status" value="1"/>
</dbReference>
<dbReference type="GO" id="GO:0005524">
    <property type="term" value="F:ATP binding"/>
    <property type="evidence" value="ECO:0007669"/>
    <property type="project" value="UniProtKB-KW"/>
</dbReference>
<gene>
    <name evidence="5" type="primary">rhlE_3</name>
    <name evidence="5" type="ORF">LMG28138_03138</name>
</gene>
<dbReference type="PROSITE" id="PS51192">
    <property type="entry name" value="HELICASE_ATP_BIND_1"/>
    <property type="match status" value="1"/>
</dbReference>
<sequence length="747" mass="81675">MNSPASGSSSQSFDLLDERIRRWIWQEGWTELRDAQERAVPALLDADRDVIIAAATAAGKTEAAFFPILSNLLRDEPCQASVLYISPLKALINDQWARLDDLCKSLDIAVTGWHGDVSASRKQRFFRSPTGILLITPESLEAMLVNRGASLRTTFAALRYVVVDELHSFIGSERGMQLQSLIHRIEIACARFVPRVGLSATLGDMQLAARFLRPKPARRVEIIESKAAAQDLQILIKGFLKKPARIELEPGLQSVEMEDAVPGSTVDVANQIYRALRGTNNLIFPNSRRMVEIYADLLRRACEREGYPNEFWPHHGSLSKELREDAERALKAGDRPASAVCTTTLELGIDIGAVKSVVQIGPSPSVASLRQRLGRSGRRKGEAAILRGYCVEAELKSDSDFSDRIREGLVQSIAMVNLLLRRWFEPPRAGGLHVSTLVQQILSIIAERGGCHASELWQILIATGPFEAIDKTLFSTILRSLGKADLIVQEKSGLLLHGVLGERRVNHYEFYAAFSSDEEFRIVAGARSLGSLPVARPLSAGQGIIFGGSRWRVQEVDAEKKVVFVLPDQGGVPPLFDGSGAMVHDEVRAEMRRVLADASPVTYLDSKARGLLDEARGYFAAANLGQTEVLTEGAHVVLATWRGDWVNDALVLLLRAEKQDALNRGVTVEVSGSSVKAVLEALRKIAAQPLSIAEHALNGIGNLDNEKWDWALPDDVKRAAFASLKLDVAGALAQAAQIVAGVPRDAV</sequence>
<dbReference type="EMBL" id="CADIKM010000013">
    <property type="protein sequence ID" value="CAB3791200.1"/>
    <property type="molecule type" value="Genomic_DNA"/>
</dbReference>
<dbReference type="CDD" id="cd18796">
    <property type="entry name" value="SF2_C_LHR"/>
    <property type="match status" value="1"/>
</dbReference>
<evidence type="ECO:0000256" key="2">
    <source>
        <dbReference type="ARBA" id="ARBA00022840"/>
    </source>
</evidence>
<evidence type="ECO:0000256" key="1">
    <source>
        <dbReference type="ARBA" id="ARBA00022741"/>
    </source>
</evidence>
<dbReference type="PANTHER" id="PTHR47962:SF5">
    <property type="entry name" value="ATP-DEPENDENT HELICASE LHR-RELATED"/>
    <property type="match status" value="1"/>
</dbReference>
<dbReference type="CDD" id="cd17922">
    <property type="entry name" value="DEXHc_LHR-like"/>
    <property type="match status" value="1"/>
</dbReference>
<dbReference type="Pfam" id="PF00271">
    <property type="entry name" value="Helicase_C"/>
    <property type="match status" value="1"/>
</dbReference>
<keyword evidence="2" id="KW-0067">ATP-binding</keyword>